<evidence type="ECO:0000313" key="2">
    <source>
        <dbReference type="EMBL" id="GIF78618.1"/>
    </source>
</evidence>
<accession>A0ABQ4D4Z2</accession>
<reference evidence="2 3" key="1">
    <citation type="submission" date="2021-01" db="EMBL/GenBank/DDBJ databases">
        <title>Whole genome shotgun sequence of Asanoa siamensis NBRC 107932.</title>
        <authorList>
            <person name="Komaki H."/>
            <person name="Tamura T."/>
        </authorList>
    </citation>
    <scope>NUCLEOTIDE SEQUENCE [LARGE SCALE GENOMIC DNA]</scope>
    <source>
        <strain evidence="2 3">NBRC 107932</strain>
    </source>
</reference>
<protein>
    <recommendedName>
        <fullName evidence="1">HTH marR-type domain-containing protein</fullName>
    </recommendedName>
</protein>
<organism evidence="2 3">
    <name type="scientific">Asanoa siamensis</name>
    <dbReference type="NCBI Taxonomy" id="926357"/>
    <lineage>
        <taxon>Bacteria</taxon>
        <taxon>Bacillati</taxon>
        <taxon>Actinomycetota</taxon>
        <taxon>Actinomycetes</taxon>
        <taxon>Micromonosporales</taxon>
        <taxon>Micromonosporaceae</taxon>
        <taxon>Asanoa</taxon>
    </lineage>
</organism>
<dbReference type="EMBL" id="BONE01000176">
    <property type="protein sequence ID" value="GIF78618.1"/>
    <property type="molecule type" value="Genomic_DNA"/>
</dbReference>
<name>A0ABQ4D4Z2_9ACTN</name>
<dbReference type="InterPro" id="IPR000835">
    <property type="entry name" value="HTH_MarR-typ"/>
</dbReference>
<dbReference type="InterPro" id="IPR036390">
    <property type="entry name" value="WH_DNA-bd_sf"/>
</dbReference>
<dbReference type="Proteomes" id="UP000604117">
    <property type="component" value="Unassembled WGS sequence"/>
</dbReference>
<evidence type="ECO:0000313" key="3">
    <source>
        <dbReference type="Proteomes" id="UP000604117"/>
    </source>
</evidence>
<sequence>MENDGLIVRGIEPADRRRVWVRLTPAGDAVFERHATMESDGEASLLSAPDAIERQTLAGLLRKLLLAADQRDLGDHAKQDGKA</sequence>
<dbReference type="PROSITE" id="PS50995">
    <property type="entry name" value="HTH_MARR_2"/>
    <property type="match status" value="1"/>
</dbReference>
<gene>
    <name evidence="2" type="ORF">Asi02nite_81360</name>
</gene>
<dbReference type="Gene3D" id="1.10.10.10">
    <property type="entry name" value="Winged helix-like DNA-binding domain superfamily/Winged helix DNA-binding domain"/>
    <property type="match status" value="1"/>
</dbReference>
<dbReference type="InterPro" id="IPR036388">
    <property type="entry name" value="WH-like_DNA-bd_sf"/>
</dbReference>
<proteinExistence type="predicted"/>
<evidence type="ECO:0000259" key="1">
    <source>
        <dbReference type="PROSITE" id="PS50995"/>
    </source>
</evidence>
<keyword evidence="3" id="KW-1185">Reference proteome</keyword>
<comment type="caution">
    <text evidence="2">The sequence shown here is derived from an EMBL/GenBank/DDBJ whole genome shotgun (WGS) entry which is preliminary data.</text>
</comment>
<feature type="domain" description="HTH marR-type" evidence="1">
    <location>
        <begin position="1"/>
        <end position="66"/>
    </location>
</feature>
<dbReference type="SUPFAM" id="SSF46785">
    <property type="entry name" value="Winged helix' DNA-binding domain"/>
    <property type="match status" value="1"/>
</dbReference>